<evidence type="ECO:0000313" key="7">
    <source>
        <dbReference type="EMBL" id="ADW76730.1"/>
    </source>
</evidence>
<dbReference type="KEGG" id="rah:Rahaq_5167"/>
<dbReference type="InterPro" id="IPR052925">
    <property type="entry name" value="Phage_Integrase-like_Recomb"/>
</dbReference>
<dbReference type="PROSITE" id="PS51900">
    <property type="entry name" value="CB"/>
    <property type="match status" value="1"/>
</dbReference>
<dbReference type="SUPFAM" id="SSF56349">
    <property type="entry name" value="DNA breaking-rejoining enzymes"/>
    <property type="match status" value="1"/>
</dbReference>
<gene>
    <name evidence="7" type="ordered locus">Rahaq_5167</name>
</gene>
<evidence type="ECO:0000259" key="5">
    <source>
        <dbReference type="PROSITE" id="PS51898"/>
    </source>
</evidence>
<name>A0A0H3FJ22_RAHSY</name>
<feature type="domain" description="Core-binding (CB)" evidence="6">
    <location>
        <begin position="44"/>
        <end position="129"/>
    </location>
</feature>
<dbReference type="GO" id="GO:0015074">
    <property type="term" value="P:DNA integration"/>
    <property type="evidence" value="ECO:0007669"/>
    <property type="project" value="UniProtKB-KW"/>
</dbReference>
<dbReference type="AlphaFoldDB" id="A0A0H3FJ22"/>
<dbReference type="PANTHER" id="PTHR34605">
    <property type="entry name" value="PHAGE_INTEGRASE DOMAIN-CONTAINING PROTEIN"/>
    <property type="match status" value="1"/>
</dbReference>
<accession>A0A0H3FJ22</accession>
<keyword evidence="7" id="KW-0614">Plasmid</keyword>
<evidence type="ECO:0000256" key="4">
    <source>
        <dbReference type="PROSITE-ProRule" id="PRU01248"/>
    </source>
</evidence>
<dbReference type="PANTHER" id="PTHR34605:SF3">
    <property type="entry name" value="P CELL-TYPE AGGLUTINATION PROTEIN MAP4-LIKE-RELATED"/>
    <property type="match status" value="1"/>
</dbReference>
<dbReference type="InterPro" id="IPR010998">
    <property type="entry name" value="Integrase_recombinase_N"/>
</dbReference>
<evidence type="ECO:0000259" key="6">
    <source>
        <dbReference type="PROSITE" id="PS51900"/>
    </source>
</evidence>
<dbReference type="Pfam" id="PF00589">
    <property type="entry name" value="Phage_integrase"/>
    <property type="match status" value="1"/>
</dbReference>
<dbReference type="SUPFAM" id="SSF47823">
    <property type="entry name" value="lambda integrase-like, N-terminal domain"/>
    <property type="match status" value="1"/>
</dbReference>
<evidence type="ECO:0000313" key="8">
    <source>
        <dbReference type="Proteomes" id="UP000007257"/>
    </source>
</evidence>
<evidence type="ECO:0000256" key="2">
    <source>
        <dbReference type="ARBA" id="ARBA00023125"/>
    </source>
</evidence>
<keyword evidence="1" id="KW-0229">DNA integration</keyword>
<organism evidence="7 8">
    <name type="scientific">Rahnella sp. (strain Y9602)</name>
    <dbReference type="NCBI Taxonomy" id="2703885"/>
    <lineage>
        <taxon>Bacteria</taxon>
        <taxon>Pseudomonadati</taxon>
        <taxon>Pseudomonadota</taxon>
        <taxon>Gammaproteobacteria</taxon>
        <taxon>Enterobacterales</taxon>
        <taxon>Yersiniaceae</taxon>
        <taxon>Rahnella</taxon>
    </lineage>
</organism>
<feature type="domain" description="Tyr recombinase" evidence="5">
    <location>
        <begin position="160"/>
        <end position="365"/>
    </location>
</feature>
<sequence>MKSAREIPCIFLRIDVALSVTGSSLFKLYMGKLSPINQALPAIQAEEVVLARLKEFVQDKEAFSPNTWRQLMSVMRICHRWSIENSRSFLPMLPADLRDYLNWLQESGRASSTIATHGSLISMLHRNAGLIPPNTSPLVFRAVKKINRVAVVTGERTGQAVPFRLEDLLELDALWSDSISLRHKRDLAFLHVAYSTLLRISELARLRVRDISRATDGRIILNVSYTKTIVQTGGLIKSLSSQSSRRLTEWMSVSGINAEPDAFLFCPVHRSGSATLSVTRPLSTPAIESIFAQAWLTIGAGEPIIPNKGRYTAWTGHSARVGAAQDMAGRGYAVAQIMQEGTWKKPETLMRYIRNLQAHEGAMTDIMEKSTLDHNNTK</sequence>
<dbReference type="InterPro" id="IPR011010">
    <property type="entry name" value="DNA_brk_join_enz"/>
</dbReference>
<protein>
    <submittedName>
        <fullName evidence="7">Integrase family protein</fullName>
    </submittedName>
</protein>
<dbReference type="PROSITE" id="PS51898">
    <property type="entry name" value="TYR_RECOMBINASE"/>
    <property type="match status" value="1"/>
</dbReference>
<dbReference type="HOGENOM" id="CLU_047407_0_0_6"/>
<dbReference type="Proteomes" id="UP000007257">
    <property type="component" value="Plasmid pRAHAQ02"/>
</dbReference>
<dbReference type="InterPro" id="IPR002104">
    <property type="entry name" value="Integrase_catalytic"/>
</dbReference>
<dbReference type="GO" id="GO:0003677">
    <property type="term" value="F:DNA binding"/>
    <property type="evidence" value="ECO:0007669"/>
    <property type="project" value="UniProtKB-UniRule"/>
</dbReference>
<evidence type="ECO:0000256" key="1">
    <source>
        <dbReference type="ARBA" id="ARBA00022908"/>
    </source>
</evidence>
<keyword evidence="3" id="KW-0233">DNA recombination</keyword>
<proteinExistence type="predicted"/>
<dbReference type="GO" id="GO:0006310">
    <property type="term" value="P:DNA recombination"/>
    <property type="evidence" value="ECO:0007669"/>
    <property type="project" value="UniProtKB-KW"/>
</dbReference>
<dbReference type="EMBL" id="CP002507">
    <property type="protein sequence ID" value="ADW76730.1"/>
    <property type="molecule type" value="Genomic_DNA"/>
</dbReference>
<reference evidence="7 8" key="2">
    <citation type="journal article" date="2012" name="J. Bacteriol.">
        <title>Complete Genome Sequence of Rahnella sp. Strain Y9602, a Gammaproteobacterium Isolate from Metal- and Radionuclide-Contaminated Soil.</title>
        <authorList>
            <person name="Martinez R.J."/>
            <person name="Bruce D."/>
            <person name="Detter C."/>
            <person name="Goodwin L.A."/>
            <person name="Han J."/>
            <person name="Han C.S."/>
            <person name="Held B."/>
            <person name="Land M.L."/>
            <person name="Mikhailova N."/>
            <person name="Nolan M."/>
            <person name="Pennacchio L."/>
            <person name="Pitluck S."/>
            <person name="Tapia R."/>
            <person name="Woyke T."/>
            <person name="Sobecky P.A."/>
        </authorList>
    </citation>
    <scope>NUCLEOTIDE SEQUENCE [LARGE SCALE GENOMIC DNA]</scope>
    <source>
        <strain evidence="7 8">Y9602</strain>
        <plasmid evidence="7">pRAHAQ02</plasmid>
    </source>
</reference>
<geneLocation type="plasmid" evidence="7 8">
    <name>pRAHAQ02</name>
</geneLocation>
<evidence type="ECO:0000256" key="3">
    <source>
        <dbReference type="ARBA" id="ARBA00023172"/>
    </source>
</evidence>
<dbReference type="InterPro" id="IPR044068">
    <property type="entry name" value="CB"/>
</dbReference>
<keyword evidence="2 4" id="KW-0238">DNA-binding</keyword>
<dbReference type="InterPro" id="IPR013762">
    <property type="entry name" value="Integrase-like_cat_sf"/>
</dbReference>
<dbReference type="Gene3D" id="1.10.443.10">
    <property type="entry name" value="Intergrase catalytic core"/>
    <property type="match status" value="1"/>
</dbReference>
<dbReference type="Gene3D" id="1.10.150.130">
    <property type="match status" value="1"/>
</dbReference>
<reference evidence="8" key="1">
    <citation type="submission" date="2011-01" db="EMBL/GenBank/DDBJ databases">
        <title>Complete sequence of plasmid2 of Rahnella sp. Y9602.</title>
        <authorList>
            <consortium name="US DOE Joint Genome Institute"/>
            <person name="Lucas S."/>
            <person name="Copeland A."/>
            <person name="Lapidus A."/>
            <person name="Cheng J.-F."/>
            <person name="Goodwin L."/>
            <person name="Pitluck S."/>
            <person name="Lu M."/>
            <person name="Detter J.C."/>
            <person name="Han C."/>
            <person name="Tapia R."/>
            <person name="Land M."/>
            <person name="Hauser L."/>
            <person name="Kyrpides N."/>
            <person name="Ivanova N."/>
            <person name="Ovchinnikova G."/>
            <person name="Pagani I."/>
            <person name="Sobecky P.A."/>
            <person name="Martinez R.J."/>
            <person name="Woyke T."/>
        </authorList>
    </citation>
    <scope>NUCLEOTIDE SEQUENCE [LARGE SCALE GENOMIC DNA]</scope>
    <source>
        <strain evidence="8">Y9602</strain>
        <plasmid evidence="8">pRAHAQ02</plasmid>
    </source>
</reference>